<reference evidence="5 6" key="1">
    <citation type="journal article" date="2018" name="J. Allergy Clin. Immunol.">
        <title>High-quality assembly of Dermatophagoides pteronyssinus genome and transcriptome reveals a wide range of novel allergens.</title>
        <authorList>
            <person name="Liu X.Y."/>
            <person name="Yang K.Y."/>
            <person name="Wang M.Q."/>
            <person name="Kwok J.S."/>
            <person name="Zeng X."/>
            <person name="Yang Z."/>
            <person name="Xiao X.J."/>
            <person name="Lau C.P."/>
            <person name="Li Y."/>
            <person name="Huang Z.M."/>
            <person name="Ba J.G."/>
            <person name="Yim A.K."/>
            <person name="Ouyang C.Y."/>
            <person name="Ngai S.M."/>
            <person name="Chan T.F."/>
            <person name="Leung E.L."/>
            <person name="Liu L."/>
            <person name="Liu Z.G."/>
            <person name="Tsui S.K."/>
        </authorList>
    </citation>
    <scope>NUCLEOTIDE SEQUENCE [LARGE SCALE GENOMIC DNA]</scope>
    <source>
        <strain evidence="5">Derp</strain>
    </source>
</reference>
<dbReference type="InterPro" id="IPR029052">
    <property type="entry name" value="Metallo-depent_PP-like"/>
</dbReference>
<feature type="domain" description="Calcineurin-like phosphoesterase" evidence="4">
    <location>
        <begin position="199"/>
        <end position="464"/>
    </location>
</feature>
<dbReference type="Pfam" id="PF00149">
    <property type="entry name" value="Metallophos"/>
    <property type="match status" value="1"/>
</dbReference>
<dbReference type="PANTHER" id="PTHR10340">
    <property type="entry name" value="SPHINGOMYELIN PHOSPHODIESTERASE"/>
    <property type="match status" value="1"/>
</dbReference>
<reference evidence="5 6" key="2">
    <citation type="journal article" date="2022" name="Mol. Biol. Evol.">
        <title>Comparative Genomics Reveals Insights into the Divergent Evolution of Astigmatic Mites and Household Pest Adaptations.</title>
        <authorList>
            <person name="Xiong Q."/>
            <person name="Wan A.T."/>
            <person name="Liu X."/>
            <person name="Fung C.S."/>
            <person name="Xiao X."/>
            <person name="Malainual N."/>
            <person name="Hou J."/>
            <person name="Wang L."/>
            <person name="Wang M."/>
            <person name="Yang K.Y."/>
            <person name="Cui Y."/>
            <person name="Leung E.L."/>
            <person name="Nong W."/>
            <person name="Shin S.K."/>
            <person name="Au S.W."/>
            <person name="Jeong K.Y."/>
            <person name="Chew F.T."/>
            <person name="Hui J.H."/>
            <person name="Leung T.F."/>
            <person name="Tungtrongchitr A."/>
            <person name="Zhong N."/>
            <person name="Liu Z."/>
            <person name="Tsui S.K."/>
        </authorList>
    </citation>
    <scope>NUCLEOTIDE SEQUENCE [LARGE SCALE GENOMIC DNA]</scope>
    <source>
        <strain evidence="5">Derp</strain>
    </source>
</reference>
<evidence type="ECO:0000256" key="2">
    <source>
        <dbReference type="ARBA" id="ARBA00022801"/>
    </source>
</evidence>
<organism evidence="5 6">
    <name type="scientific">Dermatophagoides pteronyssinus</name>
    <name type="common">European house dust mite</name>
    <dbReference type="NCBI Taxonomy" id="6956"/>
    <lineage>
        <taxon>Eukaryota</taxon>
        <taxon>Metazoa</taxon>
        <taxon>Ecdysozoa</taxon>
        <taxon>Arthropoda</taxon>
        <taxon>Chelicerata</taxon>
        <taxon>Arachnida</taxon>
        <taxon>Acari</taxon>
        <taxon>Acariformes</taxon>
        <taxon>Sarcoptiformes</taxon>
        <taxon>Astigmata</taxon>
        <taxon>Psoroptidia</taxon>
        <taxon>Analgoidea</taxon>
        <taxon>Pyroglyphidae</taxon>
        <taxon>Dermatophagoidinae</taxon>
        <taxon>Dermatophagoides</taxon>
    </lineage>
</organism>
<comment type="caution">
    <text evidence="5">The sequence shown here is derived from an EMBL/GenBank/DDBJ whole genome shotgun (WGS) entry which is preliminary data.</text>
</comment>
<evidence type="ECO:0000256" key="3">
    <source>
        <dbReference type="ARBA" id="ARBA00023180"/>
    </source>
</evidence>
<evidence type="ECO:0000256" key="1">
    <source>
        <dbReference type="ARBA" id="ARBA00008234"/>
    </source>
</evidence>
<dbReference type="Proteomes" id="UP000887458">
    <property type="component" value="Unassembled WGS sequence"/>
</dbReference>
<keyword evidence="3" id="KW-0325">Glycoprotein</keyword>
<accession>A0ABQ8JRS4</accession>
<dbReference type="SUPFAM" id="SSF56300">
    <property type="entry name" value="Metallo-dependent phosphatases"/>
    <property type="match status" value="1"/>
</dbReference>
<evidence type="ECO:0000313" key="5">
    <source>
        <dbReference type="EMBL" id="KAH9425088.1"/>
    </source>
</evidence>
<gene>
    <name evidence="5" type="primary">SMPD1_2</name>
    <name evidence="5" type="ORF">DERP_011816</name>
</gene>
<protein>
    <submittedName>
        <fullName evidence="5">Sphingomyelin phosphodiesterase</fullName>
    </submittedName>
</protein>
<dbReference type="Gene3D" id="3.60.21.10">
    <property type="match status" value="1"/>
</dbReference>
<evidence type="ECO:0000313" key="6">
    <source>
        <dbReference type="Proteomes" id="UP000887458"/>
    </source>
</evidence>
<dbReference type="PANTHER" id="PTHR10340:SF34">
    <property type="entry name" value="SPHINGOMYELIN PHOSPHODIESTERASE"/>
    <property type="match status" value="1"/>
</dbReference>
<keyword evidence="2" id="KW-0378">Hydrolase</keyword>
<proteinExistence type="inferred from homology"/>
<dbReference type="CDD" id="cd00842">
    <property type="entry name" value="MPP_ASMase"/>
    <property type="match status" value="1"/>
</dbReference>
<dbReference type="InterPro" id="IPR004843">
    <property type="entry name" value="Calcineurin-like_PHP"/>
</dbReference>
<evidence type="ECO:0000259" key="4">
    <source>
        <dbReference type="Pfam" id="PF00149"/>
    </source>
</evidence>
<keyword evidence="6" id="KW-1185">Reference proteome</keyword>
<dbReference type="EMBL" id="NJHN03000023">
    <property type="protein sequence ID" value="KAH9425088.1"/>
    <property type="molecule type" value="Genomic_DNA"/>
</dbReference>
<dbReference type="InterPro" id="IPR041805">
    <property type="entry name" value="ASMase/PPN1_MPP"/>
</dbReference>
<comment type="similarity">
    <text evidence="1">Belongs to the acid sphingomyelinase family.</text>
</comment>
<name>A0ABQ8JRS4_DERPT</name>
<sequence>MKSNIYINCYLILLSSVTVLAIPTFNKINPKDQQLILESLPDKNGRQFLQIYDENYDILAGLSFDSIFSIINGEKPSEKSCQACDSILKLGNALPDNEQSLNFLKSFACKDFNETTAPITGRECIGLVDRLGPAILYILHNTKVPLDEGCSVLIGYECSKFLNRTYSEWTFWELPLPKIRQQPQKYQEFKLDDEEKNRKILHLTDIHLDLFYTAGSNSKCNEPLCCRSTSYVINNQSYSAGYWGEINGDCDIPLDLVNNSIKQIHEQHPDIDIIFWTGDNVPHDVWNTSKEMVIKHNRIVANLIKETFKDVLILPALGNHEAHPINMYVPIEVSKKSNHSMEWLYNIMADEIWSEWLNEENRITFKKGGYYSRMINNGWKVIVLNSNDGYKANFWRAYNPIDPDGHLQWLIKELDHAERNGIFVSILGHIPPSDMYEGWVHNYIRIFDRYSHIITGAYNGHTHNDELAVMYNQQGKPIAINYISGSLTTYSYLNPSYKIFNMNSRGEPLNFDVFFMDLDHENRLAARNHNKVPNSQPIWLHEFDAMDSYQLKNLSSQEWAKFVDNAINNPDMAYTYSEHYHRHSRLFPNVKDLTLERIIELIKKIKTVSPFQKHNYLSVNERWEHFIPKKSDPIRKKGFIFMEKEHNIGPIDS</sequence>